<gene>
    <name evidence="7" type="primary">gb22507</name>
    <name evidence="7" type="ORF">PR202_gb22507</name>
</gene>
<evidence type="ECO:0000256" key="2">
    <source>
        <dbReference type="ARBA" id="ARBA00022617"/>
    </source>
</evidence>
<evidence type="ECO:0000256" key="5">
    <source>
        <dbReference type="ARBA" id="ARBA00023004"/>
    </source>
</evidence>
<name>A0AAV5FDT8_ELECO</name>
<reference evidence="7" key="1">
    <citation type="journal article" date="2018" name="DNA Res.">
        <title>Multiple hybrid de novo genome assembly of finger millet, an orphan allotetraploid crop.</title>
        <authorList>
            <person name="Hatakeyama M."/>
            <person name="Aluri S."/>
            <person name="Balachadran M.T."/>
            <person name="Sivarajan S.R."/>
            <person name="Patrignani A."/>
            <person name="Gruter S."/>
            <person name="Poveda L."/>
            <person name="Shimizu-Inatsugi R."/>
            <person name="Baeten J."/>
            <person name="Francoijs K.J."/>
            <person name="Nataraja K.N."/>
            <person name="Reddy Y.A.N."/>
            <person name="Phadnis S."/>
            <person name="Ravikumar R.L."/>
            <person name="Schlapbach R."/>
            <person name="Sreeman S.M."/>
            <person name="Shimizu K.K."/>
        </authorList>
    </citation>
    <scope>NUCLEOTIDE SEQUENCE</scope>
</reference>
<dbReference type="InterPro" id="IPR001128">
    <property type="entry name" value="Cyt_P450"/>
</dbReference>
<dbReference type="PANTHER" id="PTHR47944">
    <property type="entry name" value="CYTOCHROME P450 98A9"/>
    <property type="match status" value="1"/>
</dbReference>
<dbReference type="Proteomes" id="UP001054889">
    <property type="component" value="Unassembled WGS sequence"/>
</dbReference>
<dbReference type="Pfam" id="PF00067">
    <property type="entry name" value="p450"/>
    <property type="match status" value="1"/>
</dbReference>
<dbReference type="SUPFAM" id="SSF48264">
    <property type="entry name" value="Cytochrome P450"/>
    <property type="match status" value="1"/>
</dbReference>
<organism evidence="7 8">
    <name type="scientific">Eleusine coracana subsp. coracana</name>
    <dbReference type="NCBI Taxonomy" id="191504"/>
    <lineage>
        <taxon>Eukaryota</taxon>
        <taxon>Viridiplantae</taxon>
        <taxon>Streptophyta</taxon>
        <taxon>Embryophyta</taxon>
        <taxon>Tracheophyta</taxon>
        <taxon>Spermatophyta</taxon>
        <taxon>Magnoliopsida</taxon>
        <taxon>Liliopsida</taxon>
        <taxon>Poales</taxon>
        <taxon>Poaceae</taxon>
        <taxon>PACMAD clade</taxon>
        <taxon>Chloridoideae</taxon>
        <taxon>Cynodonteae</taxon>
        <taxon>Eleusininae</taxon>
        <taxon>Eleusine</taxon>
    </lineage>
</organism>
<keyword evidence="6" id="KW-0472">Membrane</keyword>
<comment type="caution">
    <text evidence="7">The sequence shown here is derived from an EMBL/GenBank/DDBJ whole genome shotgun (WGS) entry which is preliminary data.</text>
</comment>
<dbReference type="GO" id="GO:0016705">
    <property type="term" value="F:oxidoreductase activity, acting on paired donors, with incorporation or reduction of molecular oxygen"/>
    <property type="evidence" value="ECO:0007669"/>
    <property type="project" value="InterPro"/>
</dbReference>
<keyword evidence="6" id="KW-1133">Transmembrane helix</keyword>
<keyword evidence="3" id="KW-0479">Metal-binding</keyword>
<reference evidence="7" key="2">
    <citation type="submission" date="2021-12" db="EMBL/GenBank/DDBJ databases">
        <title>Resequencing data analysis of finger millet.</title>
        <authorList>
            <person name="Hatakeyama M."/>
            <person name="Aluri S."/>
            <person name="Balachadran M.T."/>
            <person name="Sivarajan S.R."/>
            <person name="Poveda L."/>
            <person name="Shimizu-Inatsugi R."/>
            <person name="Schlapbach R."/>
            <person name="Sreeman S.M."/>
            <person name="Shimizu K.K."/>
        </authorList>
    </citation>
    <scope>NUCLEOTIDE SEQUENCE</scope>
</reference>
<dbReference type="PANTHER" id="PTHR47944:SF7">
    <property type="entry name" value="OS09G0264400 PROTEIN"/>
    <property type="match status" value="1"/>
</dbReference>
<dbReference type="InterPro" id="IPR036396">
    <property type="entry name" value="Cyt_P450_sf"/>
</dbReference>
<dbReference type="EMBL" id="BQKI01000085">
    <property type="protein sequence ID" value="GJN33879.1"/>
    <property type="molecule type" value="Genomic_DNA"/>
</dbReference>
<keyword evidence="4" id="KW-0560">Oxidoreductase</keyword>
<dbReference type="GO" id="GO:0005506">
    <property type="term" value="F:iron ion binding"/>
    <property type="evidence" value="ECO:0007669"/>
    <property type="project" value="InterPro"/>
</dbReference>
<accession>A0AAV5FDT8</accession>
<keyword evidence="6" id="KW-0812">Transmembrane</keyword>
<evidence type="ECO:0000313" key="8">
    <source>
        <dbReference type="Proteomes" id="UP001054889"/>
    </source>
</evidence>
<feature type="transmembrane region" description="Helical" evidence="6">
    <location>
        <begin position="6"/>
        <end position="24"/>
    </location>
</feature>
<keyword evidence="5" id="KW-0408">Iron</keyword>
<evidence type="ECO:0000256" key="4">
    <source>
        <dbReference type="ARBA" id="ARBA00023002"/>
    </source>
</evidence>
<dbReference type="PRINTS" id="PR00463">
    <property type="entry name" value="EP450I"/>
</dbReference>
<evidence type="ECO:0008006" key="9">
    <source>
        <dbReference type="Google" id="ProtNLM"/>
    </source>
</evidence>
<protein>
    <recommendedName>
        <fullName evidence="9">Flavonoid 3'-monooxygenase</fullName>
    </recommendedName>
</protein>
<dbReference type="AlphaFoldDB" id="A0AAV5FDT8"/>
<evidence type="ECO:0000256" key="1">
    <source>
        <dbReference type="ARBA" id="ARBA00010617"/>
    </source>
</evidence>
<dbReference type="GO" id="GO:0020037">
    <property type="term" value="F:heme binding"/>
    <property type="evidence" value="ECO:0007669"/>
    <property type="project" value="InterPro"/>
</dbReference>
<evidence type="ECO:0000313" key="7">
    <source>
        <dbReference type="EMBL" id="GJN33879.1"/>
    </source>
</evidence>
<dbReference type="InterPro" id="IPR002401">
    <property type="entry name" value="Cyt_P450_E_grp-I"/>
</dbReference>
<keyword evidence="8" id="KW-1185">Reference proteome</keyword>
<evidence type="ECO:0000256" key="3">
    <source>
        <dbReference type="ARBA" id="ARBA00022723"/>
    </source>
</evidence>
<proteinExistence type="inferred from homology"/>
<dbReference type="GO" id="GO:0004497">
    <property type="term" value="F:monooxygenase activity"/>
    <property type="evidence" value="ECO:0007669"/>
    <property type="project" value="InterPro"/>
</dbReference>
<dbReference type="Gene3D" id="1.10.630.10">
    <property type="entry name" value="Cytochrome P450"/>
    <property type="match status" value="1"/>
</dbReference>
<comment type="similarity">
    <text evidence="1">Belongs to the cytochrome P450 family.</text>
</comment>
<keyword evidence="2" id="KW-0349">Heme</keyword>
<sequence>MELPPWAACLIIMLATMLFLKTILSRGRRAYNLPPVPKPWPIIDNLNLLGELPHRSVHALSKWYGPLMQLWFGSVPVVVGSSVEMAKFVLKTHDTAFADRPRFAVGKYTAYGYSDLLLAPYSPYWRQARRICATELFSAKRVESLEHIRDEEVHVLLHNLDKVSGCVVRLRDHLQMMTLGVISRMVLGKKYVGQEAAHEEISTSMTTPEEFLGLVKEFFMLNGVFNIGDFVPWLDWLDLQGYIRRMKRWARCSIGFWSLFWKSTTSGAGSRETRSWRGTCWTCCCSLSMTRTLRSHLAGIMLRQSLRNTFYHIF</sequence>
<evidence type="ECO:0000256" key="6">
    <source>
        <dbReference type="SAM" id="Phobius"/>
    </source>
</evidence>